<dbReference type="Proteomes" id="UP000199134">
    <property type="component" value="Unassembled WGS sequence"/>
</dbReference>
<dbReference type="EMBL" id="FNIW01000010">
    <property type="protein sequence ID" value="SDO11579.1"/>
    <property type="molecule type" value="Genomic_DNA"/>
</dbReference>
<sequence>MIQIKRLNGNTIHTFDAVPEGSLVHRELMADHYVKLPFSLDEPIYLKVGDYIELPDFGHFELTYPYAPKFDVDSGAYKYELQLDAYYIKWKNKKCRYNPASSASETSFNLTATISTHLTLIVAGINALGNLDTNYRYNLTQSFTFQLVNFPADKIDAAKLVQYQDIDFISALNELATAYECEWWVEANVIYFGKCELSGEEIDFELDENVEEMSSSKSSKEFATRIIAFGSTRNLPSNYREDQGADIIHNGVVQKRLMLPLSLCPYGYVQDATIQNETEAVEAVVIDENIYPKVDCYISRIETYQKTVEDEETGETITRTFYRLYDGSGFNFNTNMILEGETLHIQFTSGSMNGMDFECQYDNTDHYYEVVANEDYGRFLPDPDLHPSVNDHFVLYNWDATQIAETGIIDDAEMELYNAVCNKLEDMKVDPNTYECTMRSDWYSNKMDTEVFVCYSLGQKVQLLNPTYFPNGRSSRIIGFEMKLDIPYDTPKYTVGEAQVYSHFKDLQGKVDSLTYNGVTYQSEGSGGSGVYVITTTSQTPASDYNVYSAKRSDKQFLRRDRADTAIGQITFEEKSIHKKGAQFGAQFVPGLVGRGGNIDGNGNGEMRSLKLWEWLEVPELRYNRISIYTGIRWDTFGGGIIESVTPDAQGAEIGSGTLKLEDGEVGAIAVGDLCMGIWHDLSGNANANTDDNVGNFTFAGFKTVYFQITSVSGQNNQNFTYILRSQLDGGNGFHPFVGMTFAGRGNVSNTQRQAFIYTTTEYSLALTGVSTWEFQPANYYEIRGHIEGFSMPAIDSSGQPYTKTFHGYGQVFGNAYIFGQLDTFERIDYRMFIEQSLGGTLAPGETEDVSCTILNGYGVNVTDEFTHFSVTRNTGDAASDAVWNAQHTSVQNPFQISFNDLGIDGIHKIAAVFSVVATDAANNVAQAQANYNS</sequence>
<name>A0A1H0GXG1_9BACT</name>
<dbReference type="OrthoDB" id="1078314at2"/>
<dbReference type="RefSeq" id="WP_091853492.1">
    <property type="nucleotide sequence ID" value="NZ_FNIW01000010.1"/>
</dbReference>
<accession>A0A1H0GXG1</accession>
<dbReference type="AlphaFoldDB" id="A0A1H0GXG1"/>
<organism evidence="1 2">
    <name type="scientific">Prevotella communis</name>
    <dbReference type="NCBI Taxonomy" id="2913614"/>
    <lineage>
        <taxon>Bacteria</taxon>
        <taxon>Pseudomonadati</taxon>
        <taxon>Bacteroidota</taxon>
        <taxon>Bacteroidia</taxon>
        <taxon>Bacteroidales</taxon>
        <taxon>Prevotellaceae</taxon>
        <taxon>Prevotella</taxon>
    </lineage>
</organism>
<protein>
    <submittedName>
        <fullName evidence="1">Uncharacterized protein</fullName>
    </submittedName>
</protein>
<evidence type="ECO:0000313" key="1">
    <source>
        <dbReference type="EMBL" id="SDO11579.1"/>
    </source>
</evidence>
<gene>
    <name evidence="1" type="ORF">SAMN04487900_11022</name>
</gene>
<reference evidence="2" key="1">
    <citation type="submission" date="2016-10" db="EMBL/GenBank/DDBJ databases">
        <authorList>
            <person name="de Groot N.N."/>
        </authorList>
    </citation>
    <scope>NUCLEOTIDE SEQUENCE [LARGE SCALE GENOMIC DNA]</scope>
    <source>
        <strain evidence="2">BP1-145</strain>
    </source>
</reference>
<comment type="caution">
    <text evidence="1">The sequence shown here is derived from an EMBL/GenBank/DDBJ whole genome shotgun (WGS) entry which is preliminary data.</text>
</comment>
<proteinExistence type="predicted"/>
<evidence type="ECO:0000313" key="2">
    <source>
        <dbReference type="Proteomes" id="UP000199134"/>
    </source>
</evidence>